<dbReference type="KEGG" id="gps:C427_0263"/>
<keyword evidence="2" id="KW-1185">Reference proteome</keyword>
<accession>K7AWT5</accession>
<dbReference type="HOGENOM" id="CLU_3314092_0_0_6"/>
<protein>
    <submittedName>
        <fullName evidence="1">Uncharacterized protein</fullName>
    </submittedName>
</protein>
<name>K7AWT5_9ALTE</name>
<organism evidence="1 2">
    <name type="scientific">Paraglaciecola psychrophila 170</name>
    <dbReference type="NCBI Taxonomy" id="1129794"/>
    <lineage>
        <taxon>Bacteria</taxon>
        <taxon>Pseudomonadati</taxon>
        <taxon>Pseudomonadota</taxon>
        <taxon>Gammaproteobacteria</taxon>
        <taxon>Alteromonadales</taxon>
        <taxon>Alteromonadaceae</taxon>
        <taxon>Paraglaciecola</taxon>
    </lineage>
</organism>
<proteinExistence type="predicted"/>
<dbReference type="AlphaFoldDB" id="K7AWT5"/>
<evidence type="ECO:0000313" key="1">
    <source>
        <dbReference type="EMBL" id="AGH42373.1"/>
    </source>
</evidence>
<dbReference type="Proteomes" id="UP000011864">
    <property type="component" value="Chromosome"/>
</dbReference>
<dbReference type="EMBL" id="CP003837">
    <property type="protein sequence ID" value="AGH42373.1"/>
    <property type="molecule type" value="Genomic_DNA"/>
</dbReference>
<sequence length="39" mass="4529">MLTSANIEQANGFFVVTNTGDFMQAFYTKTRREYNHPNN</sequence>
<reference evidence="1 2" key="1">
    <citation type="journal article" date="2013" name="Genome Announc.">
        <title>Complete Genome Sequence of Glaciecola psychrophila Strain 170T.</title>
        <authorList>
            <person name="Yin J."/>
            <person name="Chen J."/>
            <person name="Liu G."/>
            <person name="Yu Y."/>
            <person name="Song L."/>
            <person name="Wang X."/>
            <person name="Qu X."/>
        </authorList>
    </citation>
    <scope>NUCLEOTIDE SEQUENCE [LARGE SCALE GENOMIC DNA]</scope>
    <source>
        <strain evidence="1 2">170</strain>
    </source>
</reference>
<gene>
    <name evidence="1" type="ORF">C427_0263</name>
</gene>
<dbReference type="PATRIC" id="fig|1129794.4.peg.259"/>
<evidence type="ECO:0000313" key="2">
    <source>
        <dbReference type="Proteomes" id="UP000011864"/>
    </source>
</evidence>